<dbReference type="HOGENOM" id="CLU_041815_2_0_1"/>
<name>A0A084AWN5_STACB</name>
<evidence type="ECO:0000313" key="4">
    <source>
        <dbReference type="EMBL" id="KEY69714.1"/>
    </source>
</evidence>
<dbReference type="GO" id="GO:0008270">
    <property type="term" value="F:zinc ion binding"/>
    <property type="evidence" value="ECO:0007669"/>
    <property type="project" value="InterPro"/>
</dbReference>
<dbReference type="Proteomes" id="UP000028045">
    <property type="component" value="Unassembled WGS sequence"/>
</dbReference>
<proteinExistence type="predicted"/>
<dbReference type="AlphaFoldDB" id="A0A084AWN5"/>
<dbReference type="CDD" id="cd00067">
    <property type="entry name" value="GAL4"/>
    <property type="match status" value="1"/>
</dbReference>
<feature type="region of interest" description="Disordered" evidence="2">
    <location>
        <begin position="50"/>
        <end position="82"/>
    </location>
</feature>
<protein>
    <recommendedName>
        <fullName evidence="3">Zn(2)-C6 fungal-type domain-containing protein</fullName>
    </recommendedName>
</protein>
<gene>
    <name evidence="4" type="ORF">S7711_03199</name>
</gene>
<dbReference type="PROSITE" id="PS00463">
    <property type="entry name" value="ZN2_CY6_FUNGAL_1"/>
    <property type="match status" value="1"/>
</dbReference>
<organism evidence="4 5">
    <name type="scientific">Stachybotrys chartarum (strain CBS 109288 / IBT 7711)</name>
    <name type="common">Toxic black mold</name>
    <name type="synonym">Stilbospora chartarum</name>
    <dbReference type="NCBI Taxonomy" id="1280523"/>
    <lineage>
        <taxon>Eukaryota</taxon>
        <taxon>Fungi</taxon>
        <taxon>Dikarya</taxon>
        <taxon>Ascomycota</taxon>
        <taxon>Pezizomycotina</taxon>
        <taxon>Sordariomycetes</taxon>
        <taxon>Hypocreomycetidae</taxon>
        <taxon>Hypocreales</taxon>
        <taxon>Stachybotryaceae</taxon>
        <taxon>Stachybotrys</taxon>
    </lineage>
</organism>
<dbReference type="InterPro" id="IPR036864">
    <property type="entry name" value="Zn2-C6_fun-type_DNA-bd_sf"/>
</dbReference>
<dbReference type="Pfam" id="PF00172">
    <property type="entry name" value="Zn_clus"/>
    <property type="match status" value="1"/>
</dbReference>
<dbReference type="PROSITE" id="PS50048">
    <property type="entry name" value="ZN2_CY6_FUNGAL_2"/>
    <property type="match status" value="1"/>
</dbReference>
<dbReference type="SUPFAM" id="SSF57701">
    <property type="entry name" value="Zn2/Cys6 DNA-binding domain"/>
    <property type="match status" value="1"/>
</dbReference>
<dbReference type="Gene3D" id="4.10.240.10">
    <property type="entry name" value="Zn(2)-C6 fungal-type DNA-binding domain"/>
    <property type="match status" value="1"/>
</dbReference>
<dbReference type="GO" id="GO:0000981">
    <property type="term" value="F:DNA-binding transcription factor activity, RNA polymerase II-specific"/>
    <property type="evidence" value="ECO:0007669"/>
    <property type="project" value="InterPro"/>
</dbReference>
<evidence type="ECO:0000256" key="2">
    <source>
        <dbReference type="SAM" id="MobiDB-lite"/>
    </source>
</evidence>
<reference evidence="4 5" key="1">
    <citation type="journal article" date="2014" name="BMC Genomics">
        <title>Comparative genome sequencing reveals chemotype-specific gene clusters in the toxigenic black mold Stachybotrys.</title>
        <authorList>
            <person name="Semeiks J."/>
            <person name="Borek D."/>
            <person name="Otwinowski Z."/>
            <person name="Grishin N.V."/>
        </authorList>
    </citation>
    <scope>NUCLEOTIDE SEQUENCE [LARGE SCALE GENOMIC DNA]</scope>
    <source>
        <strain evidence="5">CBS 109288 / IBT 7711</strain>
    </source>
</reference>
<feature type="domain" description="Zn(2)-C6 fungal-type" evidence="3">
    <location>
        <begin position="15"/>
        <end position="48"/>
    </location>
</feature>
<evidence type="ECO:0000259" key="3">
    <source>
        <dbReference type="PROSITE" id="PS50048"/>
    </source>
</evidence>
<dbReference type="EMBL" id="KL648516">
    <property type="protein sequence ID" value="KEY69714.1"/>
    <property type="molecule type" value="Genomic_DNA"/>
</dbReference>
<keyword evidence="5" id="KW-1185">Reference proteome</keyword>
<keyword evidence="1" id="KW-0539">Nucleus</keyword>
<accession>A0A084AWN5</accession>
<dbReference type="OrthoDB" id="4222821at2759"/>
<evidence type="ECO:0000256" key="1">
    <source>
        <dbReference type="ARBA" id="ARBA00023242"/>
    </source>
</evidence>
<dbReference type="InterPro" id="IPR001138">
    <property type="entry name" value="Zn2Cys6_DnaBD"/>
</dbReference>
<dbReference type="SMART" id="SM00066">
    <property type="entry name" value="GAL4"/>
    <property type="match status" value="1"/>
</dbReference>
<feature type="compositionally biased region" description="Low complexity" evidence="2">
    <location>
        <begin position="57"/>
        <end position="72"/>
    </location>
</feature>
<evidence type="ECO:0000313" key="5">
    <source>
        <dbReference type="Proteomes" id="UP000028045"/>
    </source>
</evidence>
<sequence>MHQLAVLHPNQVRLACEGCRRRKMRCSRPTVPDAPCVRCARLDLPCRSGAQRRVGRPPRAASPAPRGGTPAREPVGSLSPTPAGEAGALLLDDFLGDGDVLAWTMPAPQMPDLNDAGRPMDDASPPLAMGEAVLVRSDVAHFHSLSRINIDLHGVWDGMTSSGRGFTLDDLIAPRPEDLVHGVERFHIILKSAQEFLSILKSLHRTIGTRCAQPDSPASASAPHHSLPLSINLITSYMCSSPSTPSPRAANPPLLERCLDSPTAFLVISCYVLLVKTLELVFTAAFDRLSNPVGGPLPTLTDMRFGKVVLDDFSTYGILHAEMFLHFVRQINMVLGFPHRLSSRSIWTGLLSTHRYRNMINDELGCVEGAWTTRPEKLVELIVMTRELMHDVSLMGYF</sequence>